<dbReference type="InterPro" id="IPR012337">
    <property type="entry name" value="RNaseH-like_sf"/>
</dbReference>
<sequence>MLPAPMLPPGWLALLAIFQACFTAPTYRLFTAVATGAVCQVGRATLTGMQRAAGLGTAVSHHRFSDFFARNRWDAHQLGERLALWVADHFVPPGEAVQVVVDDTLLERWGRKVFARMLSHDGSAQHTTALTWGNRFVVVAIAVRVPQISPRAIALPVLIALHQPRPRRTGDKRTRLGRAASALESAQRRWAPHAQRIRDRRAARAAAAARGHRLPGTPQQPGSRRARRAQHAWQRLQDARTAWERALDHVQACTSATAAPAAGGGERPSAPDIAVALVWRLAQVLGRPVHVVADAAYSTPALAALPDTVTWTVRLKHTAVLHRAPARTGTATRLGRPGQIAGAAPFTPLADPACSAADVPCYRATLGHTPLRLVLIRNPHTTTGYDAALLSTDTATPTTGVIARYRDRWAIETCFRDAKQHLGLGQPHNRVPAAVRRTAPLQLLCYTLVICYYALHGQPGPDTARRRAEAPYYTAKARPAFIDMAARLRRDIIRARHAPAITEVCADHPDQPEQRITEIEQILSDIGAL</sequence>
<name>A0ABN2SZP6_9ACTN</name>
<organism evidence="4 5">
    <name type="scientific">Nocardiopsis rhodophaea</name>
    <dbReference type="NCBI Taxonomy" id="280238"/>
    <lineage>
        <taxon>Bacteria</taxon>
        <taxon>Bacillati</taxon>
        <taxon>Actinomycetota</taxon>
        <taxon>Actinomycetes</taxon>
        <taxon>Streptosporangiales</taxon>
        <taxon>Nocardiopsidaceae</taxon>
        <taxon>Nocardiopsis</taxon>
    </lineage>
</organism>
<feature type="region of interest" description="Disordered" evidence="1">
    <location>
        <begin position="205"/>
        <end position="226"/>
    </location>
</feature>
<dbReference type="InterPro" id="IPR002559">
    <property type="entry name" value="Transposase_11"/>
</dbReference>
<dbReference type="SUPFAM" id="SSF53098">
    <property type="entry name" value="Ribonuclease H-like"/>
    <property type="match status" value="1"/>
</dbReference>
<feature type="domain" description="Transposase IS4-like" evidence="2">
    <location>
        <begin position="281"/>
        <end position="448"/>
    </location>
</feature>
<evidence type="ECO:0000256" key="1">
    <source>
        <dbReference type="SAM" id="MobiDB-lite"/>
    </source>
</evidence>
<dbReference type="Proteomes" id="UP001501585">
    <property type="component" value="Unassembled WGS sequence"/>
</dbReference>
<evidence type="ECO:0000259" key="3">
    <source>
        <dbReference type="Pfam" id="PF13546"/>
    </source>
</evidence>
<accession>A0ABN2SZP6</accession>
<proteinExistence type="predicted"/>
<dbReference type="InterPro" id="IPR038721">
    <property type="entry name" value="IS701-like_DDE_dom"/>
</dbReference>
<dbReference type="Pfam" id="PF01609">
    <property type="entry name" value="DDE_Tnp_1"/>
    <property type="match status" value="1"/>
</dbReference>
<dbReference type="Pfam" id="PF13546">
    <property type="entry name" value="DDE_5"/>
    <property type="match status" value="1"/>
</dbReference>
<evidence type="ECO:0000259" key="2">
    <source>
        <dbReference type="Pfam" id="PF01609"/>
    </source>
</evidence>
<dbReference type="EMBL" id="BAAAPC010000008">
    <property type="protein sequence ID" value="GAA1995368.1"/>
    <property type="molecule type" value="Genomic_DNA"/>
</dbReference>
<comment type="caution">
    <text evidence="4">The sequence shown here is derived from an EMBL/GenBank/DDBJ whole genome shotgun (WGS) entry which is preliminary data.</text>
</comment>
<evidence type="ECO:0008006" key="6">
    <source>
        <dbReference type="Google" id="ProtNLM"/>
    </source>
</evidence>
<evidence type="ECO:0000313" key="4">
    <source>
        <dbReference type="EMBL" id="GAA1995368.1"/>
    </source>
</evidence>
<reference evidence="4 5" key="1">
    <citation type="journal article" date="2019" name="Int. J. Syst. Evol. Microbiol.">
        <title>The Global Catalogue of Microorganisms (GCM) 10K type strain sequencing project: providing services to taxonomists for standard genome sequencing and annotation.</title>
        <authorList>
            <consortium name="The Broad Institute Genomics Platform"/>
            <consortium name="The Broad Institute Genome Sequencing Center for Infectious Disease"/>
            <person name="Wu L."/>
            <person name="Ma J."/>
        </authorList>
    </citation>
    <scope>NUCLEOTIDE SEQUENCE [LARGE SCALE GENOMIC DNA]</scope>
    <source>
        <strain evidence="4 5">JCM 15313</strain>
    </source>
</reference>
<evidence type="ECO:0000313" key="5">
    <source>
        <dbReference type="Proteomes" id="UP001501585"/>
    </source>
</evidence>
<keyword evidence="5" id="KW-1185">Reference proteome</keyword>
<protein>
    <recommendedName>
        <fullName evidence="6">Transposase</fullName>
    </recommendedName>
</protein>
<dbReference type="RefSeq" id="WP_344161913.1">
    <property type="nucleotide sequence ID" value="NZ_BAAAPC010000008.1"/>
</dbReference>
<gene>
    <name evidence="4" type="ORF">GCM10009799_22150</name>
</gene>
<feature type="domain" description="Transposase IS701-like DDE" evidence="3">
    <location>
        <begin position="18"/>
        <end position="175"/>
    </location>
</feature>